<dbReference type="VEuPathDB" id="FungiDB:A1O7_06595"/>
<dbReference type="eggNOG" id="ENOG502RJV2">
    <property type="taxonomic scope" value="Eukaryota"/>
</dbReference>
<dbReference type="Proteomes" id="UP000019473">
    <property type="component" value="Unassembled WGS sequence"/>
</dbReference>
<proteinExistence type="predicted"/>
<evidence type="ECO:0000313" key="2">
    <source>
        <dbReference type="EMBL" id="EXJ59163.1"/>
    </source>
</evidence>
<feature type="region of interest" description="Disordered" evidence="1">
    <location>
        <begin position="135"/>
        <end position="162"/>
    </location>
</feature>
<name>W9VUB6_9EURO</name>
<reference evidence="2 3" key="1">
    <citation type="submission" date="2013-03" db="EMBL/GenBank/DDBJ databases">
        <title>The Genome Sequence of Cladophialophora yegresii CBS 114405.</title>
        <authorList>
            <consortium name="The Broad Institute Genomics Platform"/>
            <person name="Cuomo C."/>
            <person name="de Hoog S."/>
            <person name="Gorbushina A."/>
            <person name="Walker B."/>
            <person name="Young S.K."/>
            <person name="Zeng Q."/>
            <person name="Gargeya S."/>
            <person name="Fitzgerald M."/>
            <person name="Haas B."/>
            <person name="Abouelleil A."/>
            <person name="Allen A.W."/>
            <person name="Alvarado L."/>
            <person name="Arachchi H.M."/>
            <person name="Berlin A.M."/>
            <person name="Chapman S.B."/>
            <person name="Gainer-Dewar J."/>
            <person name="Goldberg J."/>
            <person name="Griggs A."/>
            <person name="Gujja S."/>
            <person name="Hansen M."/>
            <person name="Howarth C."/>
            <person name="Imamovic A."/>
            <person name="Ireland A."/>
            <person name="Larimer J."/>
            <person name="McCowan C."/>
            <person name="Murphy C."/>
            <person name="Pearson M."/>
            <person name="Poon T.W."/>
            <person name="Priest M."/>
            <person name="Roberts A."/>
            <person name="Saif S."/>
            <person name="Shea T."/>
            <person name="Sisk P."/>
            <person name="Sykes S."/>
            <person name="Wortman J."/>
            <person name="Nusbaum C."/>
            <person name="Birren B."/>
        </authorList>
    </citation>
    <scope>NUCLEOTIDE SEQUENCE [LARGE SCALE GENOMIC DNA]</scope>
    <source>
        <strain evidence="2 3">CBS 114405</strain>
    </source>
</reference>
<gene>
    <name evidence="2" type="ORF">A1O7_06595</name>
</gene>
<dbReference type="AlphaFoldDB" id="W9VUB6"/>
<evidence type="ECO:0000313" key="3">
    <source>
        <dbReference type="Proteomes" id="UP000019473"/>
    </source>
</evidence>
<dbReference type="EMBL" id="AMGW01000004">
    <property type="protein sequence ID" value="EXJ59163.1"/>
    <property type="molecule type" value="Genomic_DNA"/>
</dbReference>
<feature type="region of interest" description="Disordered" evidence="1">
    <location>
        <begin position="1"/>
        <end position="111"/>
    </location>
</feature>
<dbReference type="OrthoDB" id="4150782at2759"/>
<comment type="caution">
    <text evidence="2">The sequence shown here is derived from an EMBL/GenBank/DDBJ whole genome shotgun (WGS) entry which is preliminary data.</text>
</comment>
<dbReference type="GeneID" id="19181171"/>
<protein>
    <submittedName>
        <fullName evidence="2">Uncharacterized protein</fullName>
    </submittedName>
</protein>
<accession>W9VUB6</accession>
<feature type="compositionally biased region" description="Basic and acidic residues" evidence="1">
    <location>
        <begin position="500"/>
        <end position="516"/>
    </location>
</feature>
<sequence>MSVIDADQLQGARKDKATRSNAQTGNEAGNERFTDMSAQAIRDAHDENMSEIGPLDQSHGGESRPELTSFWSDTGPSMLETGLLGPRERSKSENQEPLEPSLDGRPNLPESATNMWQRTFKRALEESENDSLGGFLTAPRFDRDGRRRSTRSSISTVQLPHEHRVSEADVDLLETRVKNNSSHPVEKSLLEMCMRKPDPLPSVNPRRSIVIMDARKRGFNTVGPSKTSRKKSLLGLGRRCSVIGSCSEAERTSGVSTPLKDLLGLWGRFPSHARDDRCGSAGAKDGVAVRDFALACQDENSPSCSAGHSKLNPMFDVQMPESWKMLSFSTGRFTKRKTRSAGSLRGAPAVWPQKSKKGLAARWKRLYRTSSMEFQAYTHNYGHRSSIGVGESVEYPELEVVPGSFGWRSDLDGTMEIDDQHPRDPAGCVQDRLRQPLDTAPWTQTYRDCVGSLSALKSDPHLRRTSLDDGPGPAHDGNLAVGTKQSEELRDSTVDFESQLGKEKEAAKEGLIRKVESMQPLQA</sequence>
<dbReference type="HOGENOM" id="CLU_520737_0_0_1"/>
<dbReference type="RefSeq" id="XP_007758786.1">
    <property type="nucleotide sequence ID" value="XM_007760596.1"/>
</dbReference>
<feature type="region of interest" description="Disordered" evidence="1">
    <location>
        <begin position="460"/>
        <end position="523"/>
    </location>
</feature>
<evidence type="ECO:0000256" key="1">
    <source>
        <dbReference type="SAM" id="MobiDB-lite"/>
    </source>
</evidence>
<organism evidence="2 3">
    <name type="scientific">Cladophialophora yegresii CBS 114405</name>
    <dbReference type="NCBI Taxonomy" id="1182544"/>
    <lineage>
        <taxon>Eukaryota</taxon>
        <taxon>Fungi</taxon>
        <taxon>Dikarya</taxon>
        <taxon>Ascomycota</taxon>
        <taxon>Pezizomycotina</taxon>
        <taxon>Eurotiomycetes</taxon>
        <taxon>Chaetothyriomycetidae</taxon>
        <taxon>Chaetothyriales</taxon>
        <taxon>Herpotrichiellaceae</taxon>
        <taxon>Cladophialophora</taxon>
    </lineage>
</organism>
<keyword evidence="3" id="KW-1185">Reference proteome</keyword>